<feature type="chain" id="PRO_5006629995" evidence="1">
    <location>
        <begin position="21"/>
        <end position="181"/>
    </location>
</feature>
<protein>
    <submittedName>
        <fullName evidence="2">Diheme cytochrome c</fullName>
    </submittedName>
</protein>
<dbReference type="EMBL" id="FAXN01000046">
    <property type="protein sequence ID" value="CUV65776.1"/>
    <property type="molecule type" value="Genomic_DNA"/>
</dbReference>
<keyword evidence="1" id="KW-0732">Signal</keyword>
<accession>A0A0S4XNA2</accession>
<dbReference type="Pfam" id="PF09626">
    <property type="entry name" value="DHC"/>
    <property type="match status" value="1"/>
</dbReference>
<feature type="signal peptide" evidence="1">
    <location>
        <begin position="1"/>
        <end position="20"/>
    </location>
</feature>
<proteinExistence type="predicted"/>
<evidence type="ECO:0000256" key="1">
    <source>
        <dbReference type="SAM" id="SignalP"/>
    </source>
</evidence>
<dbReference type="SUPFAM" id="SSF48695">
    <property type="entry name" value="Multiheme cytochromes"/>
    <property type="match status" value="1"/>
</dbReference>
<organism evidence="2">
    <name type="scientific">Sulfurovum sp. enrichment culture clone C5</name>
    <dbReference type="NCBI Taxonomy" id="497650"/>
    <lineage>
        <taxon>Bacteria</taxon>
        <taxon>Pseudomonadati</taxon>
        <taxon>Campylobacterota</taxon>
        <taxon>Epsilonproteobacteria</taxon>
        <taxon>Campylobacterales</taxon>
        <taxon>Sulfurovaceae</taxon>
        <taxon>Sulfurovum</taxon>
        <taxon>environmental samples</taxon>
    </lineage>
</organism>
<dbReference type="InterPro" id="IPR036280">
    <property type="entry name" value="Multihaem_cyt_sf"/>
</dbReference>
<gene>
    <name evidence="2" type="primary">dhc</name>
    <name evidence="2" type="ORF">BN3087_450006</name>
</gene>
<name>A0A0S4XNA2_9BACT</name>
<dbReference type="InterPro" id="IPR018588">
    <property type="entry name" value="Dihaem_cytochrome-c"/>
</dbReference>
<evidence type="ECO:0000313" key="2">
    <source>
        <dbReference type="EMBL" id="CUV65776.1"/>
    </source>
</evidence>
<dbReference type="AlphaFoldDB" id="A0A0S4XNA2"/>
<sequence length="181" mass="20426">MKKLLLILPFLLVGAVIIMADDDDEHGHHGFNKLGDVAVANNTVYQKECGSCHFAYQPGLLPKRSWNKMMNELDNHFGDDASLDPKTTNYLKNYLIQNSSDNSLEYKRSKKITSSIASNQVPLRITKTPYFIHKHNEIPKKMITQKDVGNIGNCVACHTTADKGIYSERDIKIPNYGGWDD</sequence>
<reference evidence="2" key="1">
    <citation type="submission" date="2015-11" db="EMBL/GenBank/DDBJ databases">
        <authorList>
            <person name="Zhang Y."/>
            <person name="Guo Z."/>
        </authorList>
    </citation>
    <scope>NUCLEOTIDE SEQUENCE</scope>
    <source>
        <strain evidence="2">BN30871</strain>
    </source>
</reference>